<dbReference type="InterPro" id="IPR015151">
    <property type="entry name" value="B-adaptin_app_sub_C"/>
</dbReference>
<gene>
    <name evidence="11" type="primary">AP1B1</name>
</gene>
<reference evidence="11" key="2">
    <citation type="submission" date="2025-09" db="UniProtKB">
        <authorList>
            <consortium name="Ensembl"/>
        </authorList>
    </citation>
    <scope>IDENTIFICATION</scope>
</reference>
<evidence type="ECO:0000256" key="7">
    <source>
        <dbReference type="PIRNR" id="PIRNR002291"/>
    </source>
</evidence>
<organism evidence="11 12">
    <name type="scientific">Oncorhynchus tshawytscha</name>
    <name type="common">Chinook salmon</name>
    <name type="synonym">Salmo tshawytscha</name>
    <dbReference type="NCBI Taxonomy" id="74940"/>
    <lineage>
        <taxon>Eukaryota</taxon>
        <taxon>Metazoa</taxon>
        <taxon>Chordata</taxon>
        <taxon>Craniata</taxon>
        <taxon>Vertebrata</taxon>
        <taxon>Euteleostomi</taxon>
        <taxon>Actinopterygii</taxon>
        <taxon>Neopterygii</taxon>
        <taxon>Teleostei</taxon>
        <taxon>Protacanthopterygii</taxon>
        <taxon>Salmoniformes</taxon>
        <taxon>Salmonidae</taxon>
        <taxon>Salmoninae</taxon>
        <taxon>Oncorhynchus</taxon>
    </lineage>
</organism>
<dbReference type="GO" id="GO:0030131">
    <property type="term" value="C:clathrin adaptor complex"/>
    <property type="evidence" value="ECO:0007669"/>
    <property type="project" value="InterPro"/>
</dbReference>
<dbReference type="InterPro" id="IPR026739">
    <property type="entry name" value="AP_beta"/>
</dbReference>
<dbReference type="SUPFAM" id="SSF48371">
    <property type="entry name" value="ARM repeat"/>
    <property type="match status" value="1"/>
</dbReference>
<accession>A0A8C8LU66</accession>
<proteinExistence type="inferred from homology"/>
<dbReference type="SUPFAM" id="SSF55711">
    <property type="entry name" value="Subdomain of clathrin and coatomer appendage domain"/>
    <property type="match status" value="1"/>
</dbReference>
<dbReference type="SMART" id="SM00185">
    <property type="entry name" value="ARM"/>
    <property type="match status" value="2"/>
</dbReference>
<evidence type="ECO:0000259" key="10">
    <source>
        <dbReference type="SMART" id="SM01020"/>
    </source>
</evidence>
<dbReference type="InterPro" id="IPR012295">
    <property type="entry name" value="TBP_dom_sf"/>
</dbReference>
<dbReference type="Pfam" id="PF09066">
    <property type="entry name" value="B2-adapt-app_C"/>
    <property type="match status" value="1"/>
</dbReference>
<evidence type="ECO:0000256" key="8">
    <source>
        <dbReference type="SAM" id="MobiDB-lite"/>
    </source>
</evidence>
<dbReference type="AlphaFoldDB" id="A0A8C8LU66"/>
<evidence type="ECO:0000256" key="5">
    <source>
        <dbReference type="ARBA" id="ARBA00023136"/>
    </source>
</evidence>
<comment type="similarity">
    <text evidence="1 7">Belongs to the adaptor complexes large subunit family.</text>
</comment>
<dbReference type="Pfam" id="PF01602">
    <property type="entry name" value="Adaptin_N"/>
    <property type="match status" value="1"/>
</dbReference>
<dbReference type="InterPro" id="IPR008152">
    <property type="entry name" value="Clathrin_a/b/g-adaptin_app_Ig"/>
</dbReference>
<evidence type="ECO:0000256" key="1">
    <source>
        <dbReference type="ARBA" id="ARBA00006613"/>
    </source>
</evidence>
<dbReference type="Proteomes" id="UP000694402">
    <property type="component" value="Unassembled WGS sequence"/>
</dbReference>
<dbReference type="FunFam" id="1.25.10.10:FF:000002">
    <property type="entry name" value="AP complex subunit beta"/>
    <property type="match status" value="1"/>
</dbReference>
<dbReference type="PIRSF" id="PIRSF002291">
    <property type="entry name" value="AP_complex_beta"/>
    <property type="match status" value="1"/>
</dbReference>
<evidence type="ECO:0000256" key="3">
    <source>
        <dbReference type="ARBA" id="ARBA00022927"/>
    </source>
</evidence>
<evidence type="ECO:0000256" key="2">
    <source>
        <dbReference type="ARBA" id="ARBA00022448"/>
    </source>
</evidence>
<dbReference type="InterPro" id="IPR016024">
    <property type="entry name" value="ARM-type_fold"/>
</dbReference>
<keyword evidence="5 7" id="KW-0472">Membrane</keyword>
<dbReference type="GO" id="GO:0030276">
    <property type="term" value="F:clathrin binding"/>
    <property type="evidence" value="ECO:0007669"/>
    <property type="project" value="InterPro"/>
</dbReference>
<dbReference type="InterPro" id="IPR016342">
    <property type="entry name" value="AP_complex_bsu_1_2_4"/>
</dbReference>
<dbReference type="Gene3D" id="2.60.40.1150">
    <property type="match status" value="1"/>
</dbReference>
<dbReference type="GO" id="GO:0031410">
    <property type="term" value="C:cytoplasmic vesicle"/>
    <property type="evidence" value="ECO:0007669"/>
    <property type="project" value="UniProtKB-ARBA"/>
</dbReference>
<dbReference type="InterPro" id="IPR011989">
    <property type="entry name" value="ARM-like"/>
</dbReference>
<dbReference type="InterPro" id="IPR002553">
    <property type="entry name" value="Clathrin/coatomer_adapt-like_N"/>
</dbReference>
<dbReference type="SUPFAM" id="SSF49348">
    <property type="entry name" value="Clathrin adaptor appendage domain"/>
    <property type="match status" value="1"/>
</dbReference>
<sequence>MTDSKYFTTTKKGEIFELKAELNSDKKEKKKEAVKKVIASMTVGKDVSALFPDVVNCMQTDNLELKKLVYLYLMNYAKSQPDMAIMAVNTFVKDCEDPNPLIRALAVRTMGCIRVDKITEYLCEPLRKCLKDEDPYVRKTAAVCVAKLHDINAQLVEDQGFLDTLKDLISDSNPMVVANAVAALSEIAESHPNSNLLDLNPQSINKLLTALNECTEWGQIFILDCLANYTPRDDRESQSICERVTPRLSHANSAVVLSAVKVLMKFMEMLPKDLDYYGTLLKKLAPPLVTLLSAEPELQYVALRNINLIVQKRPEILKHEMKVFFVKYNDPIYVKLEKLDIMIRLASQANIAQVLAELKEYATEVDVDFVRKAVRAIGRCAIKVEQSAERCVSTLLDLIQTKVNYVVQEAIVVIKDIFRKYPNKYESVIATLCENLDSLDEPEARAAMIWIVGEYAERIDNADELLESFLEGFHDESTQVQLQLLTAIVKLFLKKPTETQELVQQVLSLATQDSDNPDLRDRGYIYWRLLSTDPVAAKEVVLAEKPLISEETDLIEPTLLEELICHIGTLASVYHKPPSAFVEGSRGVMHKRLPARTGSGEGTECPDVGNAAGGSAPEAAPSIIPSQGDLLGDLLNLDLAPPTTTGPTPSTSGMQMGGMDLLGGGLDSLMDESEPLGGDIGGSPAMGAGFGAAPTVMPASLNAPVGGGLGDLFDLGGGVGMPMGAYIPPKTVWLPAMKAKGLEISGTFARRAGVIQMELVLTNKAMSVMTDFAIQFNRNSFGLAPAGPLQVLTPLGPNQTIEVSLPLSTVGPVMKMDPLNNLQVAVKNNIDVFYFSCQYPISMLFVEDGKMERQVFLATWKDIPNDNESQFQIQDCHLNSEAASNKLQGSNIFTIAKRTVEGQDMLYMSIKLSNGIWVLAELKVQAGNPNYTISLKCRAPEVSQCVFQCYEAVLKN</sequence>
<feature type="region of interest" description="Disordered" evidence="8">
    <location>
        <begin position="593"/>
        <end position="625"/>
    </location>
</feature>
<dbReference type="Pfam" id="PF02883">
    <property type="entry name" value="Alpha_adaptinC2"/>
    <property type="match status" value="1"/>
</dbReference>
<feature type="domain" description="Beta-adaptin appendage C-terminal subdomain" evidence="10">
    <location>
        <begin position="845"/>
        <end position="955"/>
    </location>
</feature>
<keyword evidence="4" id="KW-0007">Acetylation</keyword>
<protein>
    <recommendedName>
        <fullName evidence="7">AP complex subunit beta</fullName>
    </recommendedName>
</protein>
<dbReference type="GO" id="GO:0016192">
    <property type="term" value="P:vesicle-mediated transport"/>
    <property type="evidence" value="ECO:0007669"/>
    <property type="project" value="InterPro"/>
</dbReference>
<dbReference type="FunFam" id="2.60.40.1150:FF:000001">
    <property type="entry name" value="AP complex subunit beta"/>
    <property type="match status" value="1"/>
</dbReference>
<dbReference type="GeneTree" id="ENSGT00940000155991"/>
<dbReference type="Gene3D" id="3.30.310.10">
    <property type="entry name" value="TATA-Binding Protein"/>
    <property type="match status" value="1"/>
</dbReference>
<dbReference type="Ensembl" id="ENSOTST00005046177.2">
    <property type="protein sequence ID" value="ENSOTSP00005042441.1"/>
    <property type="gene ID" value="ENSOTSG00005020318.2"/>
</dbReference>
<dbReference type="GO" id="GO:0012505">
    <property type="term" value="C:endomembrane system"/>
    <property type="evidence" value="ECO:0007669"/>
    <property type="project" value="UniProtKB-SubCell"/>
</dbReference>
<reference evidence="11" key="1">
    <citation type="submission" date="2025-08" db="UniProtKB">
        <authorList>
            <consortium name="Ensembl"/>
        </authorList>
    </citation>
    <scope>IDENTIFICATION</scope>
</reference>
<keyword evidence="3 7" id="KW-0653">Protein transport</keyword>
<evidence type="ECO:0000313" key="11">
    <source>
        <dbReference type="Ensembl" id="ENSOTSP00005042441.1"/>
    </source>
</evidence>
<feature type="domain" description="Clathrin adaptor alpha/beta/gamma-adaptin appendage Ig-like subdomain" evidence="9">
    <location>
        <begin position="726"/>
        <end position="836"/>
    </location>
</feature>
<dbReference type="FunFam" id="3.30.310.10:FF:000003">
    <property type="entry name" value="AP complex subunit beta"/>
    <property type="match status" value="1"/>
</dbReference>
<name>A0A8C8LU66_ONCTS</name>
<dbReference type="InterPro" id="IPR013037">
    <property type="entry name" value="Clathrin_b-adaptin_app_Ig-like"/>
</dbReference>
<dbReference type="Gene3D" id="1.25.10.10">
    <property type="entry name" value="Leucine-rich Repeat Variant"/>
    <property type="match status" value="1"/>
</dbReference>
<dbReference type="GO" id="GO:0006886">
    <property type="term" value="P:intracellular protein transport"/>
    <property type="evidence" value="ECO:0007669"/>
    <property type="project" value="InterPro"/>
</dbReference>
<evidence type="ECO:0000256" key="6">
    <source>
        <dbReference type="ARBA" id="ARBA00029433"/>
    </source>
</evidence>
<dbReference type="InterPro" id="IPR000225">
    <property type="entry name" value="Armadillo"/>
</dbReference>
<dbReference type="SMART" id="SM01020">
    <property type="entry name" value="B2-adapt-app_C"/>
    <property type="match status" value="1"/>
</dbReference>
<dbReference type="PANTHER" id="PTHR11134">
    <property type="entry name" value="ADAPTOR COMPLEX SUBUNIT BETA FAMILY MEMBER"/>
    <property type="match status" value="1"/>
</dbReference>
<comment type="subcellular location">
    <subcellularLocation>
        <location evidence="6">Endomembrane system</location>
        <topology evidence="6">Peripheral membrane protein</topology>
        <orientation evidence="6">Cytoplasmic side</orientation>
    </subcellularLocation>
</comment>
<evidence type="ECO:0000259" key="9">
    <source>
        <dbReference type="SMART" id="SM00809"/>
    </source>
</evidence>
<dbReference type="InterPro" id="IPR009028">
    <property type="entry name" value="Coatomer/calthrin_app_sub_C"/>
</dbReference>
<keyword evidence="2 7" id="KW-0813">Transport</keyword>
<feature type="compositionally biased region" description="Low complexity" evidence="8">
    <location>
        <begin position="613"/>
        <end position="625"/>
    </location>
</feature>
<dbReference type="SMART" id="SM00809">
    <property type="entry name" value="Alpha_adaptinC2"/>
    <property type="match status" value="1"/>
</dbReference>
<dbReference type="InterPro" id="IPR013041">
    <property type="entry name" value="Clathrin_app_Ig-like_sf"/>
</dbReference>
<evidence type="ECO:0000256" key="4">
    <source>
        <dbReference type="ARBA" id="ARBA00022990"/>
    </source>
</evidence>
<keyword evidence="12" id="KW-1185">Reference proteome</keyword>
<evidence type="ECO:0000313" key="12">
    <source>
        <dbReference type="Proteomes" id="UP000694402"/>
    </source>
</evidence>